<evidence type="ECO:0000313" key="10">
    <source>
        <dbReference type="EMBL" id="SCM66260.1"/>
    </source>
</evidence>
<keyword evidence="5" id="KW-0375">Hydrogen ion transport</keyword>
<dbReference type="AlphaFoldDB" id="A0A1M4MVC3"/>
<dbReference type="GO" id="GO:0045259">
    <property type="term" value="C:proton-transporting ATP synthase complex"/>
    <property type="evidence" value="ECO:0007669"/>
    <property type="project" value="UniProtKB-KW"/>
</dbReference>
<proteinExistence type="inferred from homology"/>
<dbReference type="EMBL" id="FMJB01000019">
    <property type="protein sequence ID" value="SCM66260.1"/>
    <property type="molecule type" value="Genomic_DNA"/>
</dbReference>
<evidence type="ECO:0000256" key="7">
    <source>
        <dbReference type="ARBA" id="ARBA00023136"/>
    </source>
</evidence>
<dbReference type="PRINTS" id="PR00126">
    <property type="entry name" value="ATPASEGAMMA"/>
</dbReference>
<evidence type="ECO:0000256" key="8">
    <source>
        <dbReference type="ARBA" id="ARBA00023196"/>
    </source>
</evidence>
<dbReference type="Gene3D" id="1.10.287.80">
    <property type="entry name" value="ATP synthase, gamma subunit, helix hairpin domain"/>
    <property type="match status" value="1"/>
</dbReference>
<keyword evidence="11" id="KW-1185">Reference proteome</keyword>
<dbReference type="InterPro" id="IPR000131">
    <property type="entry name" value="ATP_synth_F1_gsu"/>
</dbReference>
<keyword evidence="6" id="KW-0406">Ion transport</keyword>
<dbReference type="InterPro" id="IPR035968">
    <property type="entry name" value="ATP_synth_F1_ATPase_gsu"/>
</dbReference>
<accession>A0A1M4MVC3</accession>
<sequence length="277" mass="29577">MSGRLADISARIDTVHKLESVIKAMRGIAASRVQEANQHLQSVRSYAATIGTGISQVLARVPPADERPNGEGHAIVVFAAEQGFAGGFSDRVFDHVARQFDAKDTFFVVGDRGVSEAAERGWPLGWQAPMVSQPALALGLATRLTDVLFERLAAGAFGSISVVHAAPAVGGADIHVDRLVPFDFDRFPAADDGDALFSLSPTVMLESLVQEYVFAQLAEAALLSFAAENEARMRAMIAAQDNTAETLAQMVATSRQLRQEEITEEILELAVSGLAQS</sequence>
<evidence type="ECO:0008006" key="12">
    <source>
        <dbReference type="Google" id="ProtNLM"/>
    </source>
</evidence>
<protein>
    <recommendedName>
        <fullName evidence="12">ATP synthase gamma chain</fullName>
    </recommendedName>
</protein>
<gene>
    <name evidence="10" type="ORF">KARMA_0434</name>
</gene>
<name>A0A1M4MVC3_9RHOB</name>
<keyword evidence="9" id="KW-0066">ATP synthesis</keyword>
<dbReference type="Pfam" id="PF00231">
    <property type="entry name" value="ATP-synt"/>
    <property type="match status" value="1"/>
</dbReference>
<dbReference type="Proteomes" id="UP000184085">
    <property type="component" value="Unassembled WGS sequence"/>
</dbReference>
<dbReference type="RefSeq" id="WP_072703335.1">
    <property type="nucleotide sequence ID" value="NZ_FMJB01000019.1"/>
</dbReference>
<evidence type="ECO:0000256" key="9">
    <source>
        <dbReference type="ARBA" id="ARBA00023310"/>
    </source>
</evidence>
<evidence type="ECO:0000256" key="3">
    <source>
        <dbReference type="ARBA" id="ARBA00007681"/>
    </source>
</evidence>
<organism evidence="10 11">
    <name type="scientific">Donghicola eburneus</name>
    <dbReference type="NCBI Taxonomy" id="393278"/>
    <lineage>
        <taxon>Bacteria</taxon>
        <taxon>Pseudomonadati</taxon>
        <taxon>Pseudomonadota</taxon>
        <taxon>Alphaproteobacteria</taxon>
        <taxon>Rhodobacterales</taxon>
        <taxon>Roseobacteraceae</taxon>
        <taxon>Donghicola</taxon>
    </lineage>
</organism>
<dbReference type="GO" id="GO:0046933">
    <property type="term" value="F:proton-transporting ATP synthase activity, rotational mechanism"/>
    <property type="evidence" value="ECO:0007669"/>
    <property type="project" value="InterPro"/>
</dbReference>
<comment type="function">
    <text evidence="1">Produces ATP from ADP in the presence of a proton gradient across the membrane. The gamma chain is believed to be important in regulating ATPase activity and the flow of protons through the CF(0) complex.</text>
</comment>
<evidence type="ECO:0000256" key="5">
    <source>
        <dbReference type="ARBA" id="ARBA00022781"/>
    </source>
</evidence>
<keyword evidence="7" id="KW-0472">Membrane</keyword>
<evidence type="ECO:0000313" key="11">
    <source>
        <dbReference type="Proteomes" id="UP000184085"/>
    </source>
</evidence>
<keyword evidence="8" id="KW-0139">CF(1)</keyword>
<evidence type="ECO:0000256" key="2">
    <source>
        <dbReference type="ARBA" id="ARBA00004170"/>
    </source>
</evidence>
<dbReference type="PANTHER" id="PTHR11693:SF22">
    <property type="entry name" value="ATP SYNTHASE SUBUNIT GAMMA, MITOCHONDRIAL"/>
    <property type="match status" value="1"/>
</dbReference>
<reference evidence="11" key="1">
    <citation type="submission" date="2016-09" db="EMBL/GenBank/DDBJ databases">
        <authorList>
            <person name="Wibberg D."/>
        </authorList>
    </citation>
    <scope>NUCLEOTIDE SEQUENCE [LARGE SCALE GENOMIC DNA]</scope>
</reference>
<dbReference type="SUPFAM" id="SSF52943">
    <property type="entry name" value="ATP synthase (F1-ATPase), gamma subunit"/>
    <property type="match status" value="1"/>
</dbReference>
<evidence type="ECO:0000256" key="1">
    <source>
        <dbReference type="ARBA" id="ARBA00003456"/>
    </source>
</evidence>
<evidence type="ECO:0000256" key="6">
    <source>
        <dbReference type="ARBA" id="ARBA00023065"/>
    </source>
</evidence>
<dbReference type="Gene3D" id="3.40.1380.10">
    <property type="match status" value="1"/>
</dbReference>
<comment type="subcellular location">
    <subcellularLocation>
        <location evidence="2">Membrane</location>
        <topology evidence="2">Peripheral membrane protein</topology>
    </subcellularLocation>
</comment>
<dbReference type="PANTHER" id="PTHR11693">
    <property type="entry name" value="ATP SYNTHASE GAMMA CHAIN"/>
    <property type="match status" value="1"/>
</dbReference>
<comment type="similarity">
    <text evidence="3">Belongs to the ATPase gamma chain family.</text>
</comment>
<keyword evidence="4" id="KW-0813">Transport</keyword>
<evidence type="ECO:0000256" key="4">
    <source>
        <dbReference type="ARBA" id="ARBA00022448"/>
    </source>
</evidence>